<feature type="domain" description="Smf/DprA SLOG" evidence="3">
    <location>
        <begin position="92"/>
        <end position="312"/>
    </location>
</feature>
<gene>
    <name evidence="4" type="ORF">DFJ64_0561</name>
</gene>
<dbReference type="PANTHER" id="PTHR43022:SF1">
    <property type="entry name" value="PROTEIN SMF"/>
    <property type="match status" value="1"/>
</dbReference>
<evidence type="ECO:0000313" key="4">
    <source>
        <dbReference type="EMBL" id="REF35189.1"/>
    </source>
</evidence>
<dbReference type="Gene3D" id="3.40.50.450">
    <property type="match status" value="1"/>
</dbReference>
<evidence type="ECO:0000259" key="3">
    <source>
        <dbReference type="Pfam" id="PF02481"/>
    </source>
</evidence>
<dbReference type="NCBIfam" id="TIGR00732">
    <property type="entry name" value="dprA"/>
    <property type="match status" value="1"/>
</dbReference>
<accession>A0A3D9V141</accession>
<dbReference type="RefSeq" id="WP_115849015.1">
    <property type="nucleotide sequence ID" value="NZ_QTUC01000001.1"/>
</dbReference>
<dbReference type="Pfam" id="PF02481">
    <property type="entry name" value="DNA_processg_A"/>
    <property type="match status" value="1"/>
</dbReference>
<feature type="region of interest" description="Disordered" evidence="2">
    <location>
        <begin position="1"/>
        <end position="20"/>
    </location>
</feature>
<proteinExistence type="inferred from homology"/>
<feature type="compositionally biased region" description="Basic and acidic residues" evidence="2">
    <location>
        <begin position="11"/>
        <end position="20"/>
    </location>
</feature>
<organism evidence="4 5">
    <name type="scientific">Thermasporomyces composti</name>
    <dbReference type="NCBI Taxonomy" id="696763"/>
    <lineage>
        <taxon>Bacteria</taxon>
        <taxon>Bacillati</taxon>
        <taxon>Actinomycetota</taxon>
        <taxon>Actinomycetes</taxon>
        <taxon>Propionibacteriales</taxon>
        <taxon>Nocardioidaceae</taxon>
        <taxon>Thermasporomyces</taxon>
    </lineage>
</organism>
<comment type="similarity">
    <text evidence="1">Belongs to the DprA/Smf family.</text>
</comment>
<protein>
    <submittedName>
        <fullName evidence="4">DNA protecting protein DprA</fullName>
    </submittedName>
</protein>
<evidence type="ECO:0000256" key="1">
    <source>
        <dbReference type="ARBA" id="ARBA00006525"/>
    </source>
</evidence>
<dbReference type="AlphaFoldDB" id="A0A3D9V141"/>
<dbReference type="PANTHER" id="PTHR43022">
    <property type="entry name" value="PROTEIN SMF"/>
    <property type="match status" value="1"/>
</dbReference>
<evidence type="ECO:0000256" key="2">
    <source>
        <dbReference type="SAM" id="MobiDB-lite"/>
    </source>
</evidence>
<dbReference type="SUPFAM" id="SSF102405">
    <property type="entry name" value="MCP/YpsA-like"/>
    <property type="match status" value="1"/>
</dbReference>
<sequence length="407" mass="42643">MTGQGKIQSPRTDEPPRVTEAERRARAVLLRLGEPGDLVLARFVDHHGAEEAVEAIRSGTFPSRHLGGYQARLATADGGRDLERGERVGARLICPGDEEWPPCLEVLATAGDIDGRGGVPLALWVRGRANVRHLSERACAVVGARAATEYGTYVAAELASGLADRSIVTVSGGAFGVDAAAHRGALAAGGPTVAVLACGVDVPYPRAHEQLLEWIAADGVLVSEAPLGATPRRPRFLVRNRLIAALTAGTVVVEAALRSGALNTAAWAQRCHREVMGVPGPVTSAASAGVHRLLRDGGAVVVTDAAEVAEQIGRIGEDLAPPKTGERRARDDLDPLARQVLEAVPVRRGSGLASIAATAGVSADEALAALGHLLVAGFVEQQGNGWRLSARERRTRKHVSTVVRERL</sequence>
<name>A0A3D9V141_THECX</name>
<dbReference type="Proteomes" id="UP000256485">
    <property type="component" value="Unassembled WGS sequence"/>
</dbReference>
<comment type="caution">
    <text evidence="4">The sequence shown here is derived from an EMBL/GenBank/DDBJ whole genome shotgun (WGS) entry which is preliminary data.</text>
</comment>
<reference evidence="4 5" key="1">
    <citation type="submission" date="2018-08" db="EMBL/GenBank/DDBJ databases">
        <title>Sequencing the genomes of 1000 actinobacteria strains.</title>
        <authorList>
            <person name="Klenk H.-P."/>
        </authorList>
    </citation>
    <scope>NUCLEOTIDE SEQUENCE [LARGE SCALE GENOMIC DNA]</scope>
    <source>
        <strain evidence="4 5">DSM 22891</strain>
    </source>
</reference>
<evidence type="ECO:0000313" key="5">
    <source>
        <dbReference type="Proteomes" id="UP000256485"/>
    </source>
</evidence>
<dbReference type="InterPro" id="IPR003488">
    <property type="entry name" value="DprA"/>
</dbReference>
<feature type="compositionally biased region" description="Polar residues" evidence="2">
    <location>
        <begin position="1"/>
        <end position="10"/>
    </location>
</feature>
<keyword evidence="5" id="KW-1185">Reference proteome</keyword>
<dbReference type="EMBL" id="QTUC01000001">
    <property type="protein sequence ID" value="REF35189.1"/>
    <property type="molecule type" value="Genomic_DNA"/>
</dbReference>
<dbReference type="GO" id="GO:0009294">
    <property type="term" value="P:DNA-mediated transformation"/>
    <property type="evidence" value="ECO:0007669"/>
    <property type="project" value="InterPro"/>
</dbReference>
<dbReference type="OrthoDB" id="9785707at2"/>
<dbReference type="InterPro" id="IPR057666">
    <property type="entry name" value="DrpA_SLOG"/>
</dbReference>